<protein>
    <submittedName>
        <fullName evidence="1">Uncharacterized protein</fullName>
    </submittedName>
</protein>
<accession>A0BUB9</accession>
<dbReference type="HOGENOM" id="CLU_1681302_0_0_1"/>
<evidence type="ECO:0000313" key="2">
    <source>
        <dbReference type="Proteomes" id="UP000000600"/>
    </source>
</evidence>
<dbReference type="GeneID" id="5015318"/>
<gene>
    <name evidence="1" type="ORF">GSPATT00032368001</name>
</gene>
<dbReference type="InParanoid" id="A0BUB9"/>
<reference evidence="1 2" key="1">
    <citation type="journal article" date="2006" name="Nature">
        <title>Global trends of whole-genome duplications revealed by the ciliate Paramecium tetraurelia.</title>
        <authorList>
            <consortium name="Genoscope"/>
            <person name="Aury J.-M."/>
            <person name="Jaillon O."/>
            <person name="Duret L."/>
            <person name="Noel B."/>
            <person name="Jubin C."/>
            <person name="Porcel B.M."/>
            <person name="Segurens B."/>
            <person name="Daubin V."/>
            <person name="Anthouard V."/>
            <person name="Aiach N."/>
            <person name="Arnaiz O."/>
            <person name="Billaut A."/>
            <person name="Beisson J."/>
            <person name="Blanc I."/>
            <person name="Bouhouche K."/>
            <person name="Camara F."/>
            <person name="Duharcourt S."/>
            <person name="Guigo R."/>
            <person name="Gogendeau D."/>
            <person name="Katinka M."/>
            <person name="Keller A.-M."/>
            <person name="Kissmehl R."/>
            <person name="Klotz C."/>
            <person name="Koll F."/>
            <person name="Le Moue A."/>
            <person name="Lepere C."/>
            <person name="Malinsky S."/>
            <person name="Nowacki M."/>
            <person name="Nowak J.K."/>
            <person name="Plattner H."/>
            <person name="Poulain J."/>
            <person name="Ruiz F."/>
            <person name="Serrano V."/>
            <person name="Zagulski M."/>
            <person name="Dessen P."/>
            <person name="Betermier M."/>
            <person name="Weissenbach J."/>
            <person name="Scarpelli C."/>
            <person name="Schachter V."/>
            <person name="Sperling L."/>
            <person name="Meyer E."/>
            <person name="Cohen J."/>
            <person name="Wincker P."/>
        </authorList>
    </citation>
    <scope>NUCLEOTIDE SEQUENCE [LARGE SCALE GENOMIC DNA]</scope>
    <source>
        <strain evidence="1 2">Stock d4-2</strain>
    </source>
</reference>
<evidence type="ECO:0000313" key="1">
    <source>
        <dbReference type="EMBL" id="CAK62136.1"/>
    </source>
</evidence>
<keyword evidence="2" id="KW-1185">Reference proteome</keyword>
<dbReference type="KEGG" id="ptm:GSPATT00032368001"/>
<sequence>MEVHPHFGLSDIPSNGSGHSLVAYESQLVLFGGIHDITWKLDDLLAFNINKNGNQLIKILLKERKLKFLLLLNLFNVSRLTPIIRPISLRKLHVKHLKKQDPKLNLNKYYFPKNQNIVMNEANKNKILPLFLQQIMFKKERITKPQEKVCDDKTVRC</sequence>
<dbReference type="EMBL" id="CT868018">
    <property type="protein sequence ID" value="CAK62136.1"/>
    <property type="molecule type" value="Genomic_DNA"/>
</dbReference>
<dbReference type="Proteomes" id="UP000000600">
    <property type="component" value="Unassembled WGS sequence"/>
</dbReference>
<proteinExistence type="predicted"/>
<dbReference type="RefSeq" id="XP_001429534.1">
    <property type="nucleotide sequence ID" value="XM_001429497.1"/>
</dbReference>
<organism evidence="1 2">
    <name type="scientific">Paramecium tetraurelia</name>
    <dbReference type="NCBI Taxonomy" id="5888"/>
    <lineage>
        <taxon>Eukaryota</taxon>
        <taxon>Sar</taxon>
        <taxon>Alveolata</taxon>
        <taxon>Ciliophora</taxon>
        <taxon>Intramacronucleata</taxon>
        <taxon>Oligohymenophorea</taxon>
        <taxon>Peniculida</taxon>
        <taxon>Parameciidae</taxon>
        <taxon>Paramecium</taxon>
    </lineage>
</organism>
<dbReference type="AlphaFoldDB" id="A0BUB9"/>
<name>A0BUB9_PARTE</name>
<dbReference type="OrthoDB" id="286745at2759"/>